<gene>
    <name evidence="3" type="ORF">XF10B_46910</name>
    <name evidence="1" type="ORF">XF1B_47930</name>
    <name evidence="2" type="ORF">XF4B_47260</name>
</gene>
<protein>
    <submittedName>
        <fullName evidence="3">Uncharacterized protein</fullName>
    </submittedName>
</protein>
<evidence type="ECO:0000313" key="3">
    <source>
        <dbReference type="EMBL" id="BCE91893.1"/>
    </source>
</evidence>
<dbReference type="EMBL" id="AP023091">
    <property type="protein sequence ID" value="BCE22112.1"/>
    <property type="molecule type" value="Genomic_DNA"/>
</dbReference>
<reference evidence="3" key="2">
    <citation type="submission" date="2020-05" db="EMBL/GenBank/DDBJ databases">
        <title>Complete genome sequence of Bradyrhizobium diazoefficiens XF10 isolated from soybean nodule.</title>
        <authorList>
            <person name="Noda R."/>
            <person name="Kakizaki K."/>
            <person name="Minamisawa K."/>
        </authorList>
    </citation>
    <scope>NUCLEOTIDE SEQUENCE</scope>
    <source>
        <strain evidence="3">XF10</strain>
    </source>
</reference>
<evidence type="ECO:0000313" key="2">
    <source>
        <dbReference type="EMBL" id="BCE48377.1"/>
    </source>
</evidence>
<dbReference type="AlphaFoldDB" id="A0A810CVC3"/>
<reference evidence="2" key="3">
    <citation type="submission" date="2020-05" db="EMBL/GenBank/DDBJ databases">
        <title>Complete genome sequence of Bradyrhizobium diazoefficiens XF4 isolated from soybean nodule.</title>
        <authorList>
            <person name="Noda R."/>
            <person name="Kakizaki K."/>
            <person name="Minamisawa K."/>
        </authorList>
    </citation>
    <scope>NUCLEOTIDE SEQUENCE</scope>
    <source>
        <strain evidence="2">XF4</strain>
    </source>
</reference>
<reference evidence="1" key="1">
    <citation type="submission" date="2020-05" db="EMBL/GenBank/DDBJ databases">
        <title>Complete genome sequence of Bradyrhizobium diazoefficiens XF1 isolated from soybean nodule.</title>
        <authorList>
            <person name="Noda R."/>
            <person name="Kakizaki K."/>
            <person name="Minamisawa K."/>
        </authorList>
    </citation>
    <scope>NUCLEOTIDE SEQUENCE</scope>
    <source>
        <strain evidence="1">XF1</strain>
    </source>
</reference>
<sequence length="125" mass="14033">MTIRIVSEAEFAQRIRTVLFNQRVEHVGCVTGPGRSGAVAAVYASHILGIPFIPFGANVPDKFELLLIDSARESGRTLRKSASWYTKRMGRAPTVIAVYEEPPRIAFWYEAPKPQRYRHELGFAA</sequence>
<dbReference type="EMBL" id="AP023094">
    <property type="protein sequence ID" value="BCE48377.1"/>
    <property type="molecule type" value="Genomic_DNA"/>
</dbReference>
<organism evidence="3">
    <name type="scientific">Bradyrhizobium diazoefficiens</name>
    <dbReference type="NCBI Taxonomy" id="1355477"/>
    <lineage>
        <taxon>Bacteria</taxon>
        <taxon>Pseudomonadati</taxon>
        <taxon>Pseudomonadota</taxon>
        <taxon>Alphaproteobacteria</taxon>
        <taxon>Hyphomicrobiales</taxon>
        <taxon>Nitrobacteraceae</taxon>
        <taxon>Bradyrhizobium</taxon>
    </lineage>
</organism>
<proteinExistence type="predicted"/>
<evidence type="ECO:0000313" key="1">
    <source>
        <dbReference type="EMBL" id="BCE22112.1"/>
    </source>
</evidence>
<accession>A0A810CVC3</accession>
<dbReference type="EMBL" id="AP023099">
    <property type="protein sequence ID" value="BCE91893.1"/>
    <property type="molecule type" value="Genomic_DNA"/>
</dbReference>
<name>A0A810CVC3_9BRAD</name>